<keyword evidence="1" id="KW-0175">Coiled coil</keyword>
<dbReference type="GO" id="GO:0006310">
    <property type="term" value="P:DNA recombination"/>
    <property type="evidence" value="ECO:0007669"/>
    <property type="project" value="InterPro"/>
</dbReference>
<protein>
    <recommendedName>
        <fullName evidence="3">Plasmid recombination enzyme</fullName>
    </recommendedName>
</protein>
<reference evidence="2" key="2">
    <citation type="submission" date="2015-07" db="EMBL/GenBank/DDBJ databases">
        <title>Plasmids, circular viruses and viroids from rat gut.</title>
        <authorList>
            <person name="Jorgensen T.J."/>
            <person name="Hansen M.A."/>
            <person name="Xu Z."/>
            <person name="Tabak M.A."/>
            <person name="Sorensen S.J."/>
            <person name="Hansen L.H."/>
        </authorList>
    </citation>
    <scope>NUCLEOTIDE SEQUENCE</scope>
    <source>
        <plasmid evidence="2">pRGFK0008</plasmid>
    </source>
</reference>
<feature type="coiled-coil region" evidence="1">
    <location>
        <begin position="215"/>
        <end position="259"/>
    </location>
</feature>
<dbReference type="CDD" id="cd17242">
    <property type="entry name" value="MobM_relaxase"/>
    <property type="match status" value="1"/>
</dbReference>
<evidence type="ECO:0000313" key="2">
    <source>
        <dbReference type="EMBL" id="CRY93607.1"/>
    </source>
</evidence>
<dbReference type="GO" id="GO:0003677">
    <property type="term" value="F:DNA binding"/>
    <property type="evidence" value="ECO:0007669"/>
    <property type="project" value="InterPro"/>
</dbReference>
<reference evidence="2" key="1">
    <citation type="submission" date="2015-06" db="EMBL/GenBank/DDBJ databases">
        <authorList>
            <person name="Joergensen T."/>
        </authorList>
    </citation>
    <scope>NUCLEOTIDE SEQUENCE</scope>
    <source>
        <plasmid evidence="2">pRGFK0008</plasmid>
    </source>
</reference>
<proteinExistence type="predicted"/>
<dbReference type="InterPro" id="IPR001668">
    <property type="entry name" value="Mob_Pre"/>
</dbReference>
<keyword evidence="2" id="KW-0614">Plasmid</keyword>
<geneLocation type="plasmid" evidence="2">
    <name>pRGFK0008</name>
</geneLocation>
<dbReference type="Pfam" id="PF01076">
    <property type="entry name" value="Mob_Pre"/>
    <property type="match status" value="1"/>
</dbReference>
<accession>A0A0H5QBT0</accession>
<dbReference type="EMBL" id="LN852704">
    <property type="protein sequence ID" value="CRY93607.1"/>
    <property type="molecule type" value="Genomic_DNA"/>
</dbReference>
<organism evidence="2">
    <name type="scientific">uncultured prokaryote</name>
    <dbReference type="NCBI Taxonomy" id="198431"/>
    <lineage>
        <taxon>unclassified sequences</taxon>
        <taxon>environmental samples</taxon>
    </lineage>
</organism>
<evidence type="ECO:0000256" key="1">
    <source>
        <dbReference type="SAM" id="Coils"/>
    </source>
</evidence>
<dbReference type="Gene3D" id="3.30.930.30">
    <property type="match status" value="1"/>
</dbReference>
<dbReference type="AlphaFoldDB" id="A0A0H5QBT0"/>
<feature type="coiled-coil region" evidence="1">
    <location>
        <begin position="304"/>
        <end position="366"/>
    </location>
</feature>
<name>A0A0H5QBT0_9ZZZZ</name>
<sequence length="414" mass="47510">MAVKISGMMGTGSMGHNNRKFITENVDPARTEQNITLCRENLKQVYHELFDEALAEYNAKKTKTRDKIPDYYRHIEKSKQERLFHEVIFQIGNKDNCGCETPEGERAAAALKEFAEAFQERNPHLRVFNSVIHMDEATPHIHIDFVPVATEQKRGLAKRVSLKQALAQQGFTGQSKRQTEWNAWVNSEKLVLEQIAQQHSFEVIHGDGGRPHMSLPEYKEAARELEAARQEIEAARAEVSELQAEKETLQGTVKELKAAKKVSLDLERIKPEETMMGNIKGVTLKEIKQLKALAVRGAEAEQTVKQQVNTIELQKAQITSLERQLRPSIQKRLKEAQELSDLKDENMALEYELNRQKDLMARLMQRVEAALTFLEEKLPEQFRPYVQRARAHIMPEPKQEHRHDRGMSMGGMSR</sequence>
<evidence type="ECO:0008006" key="3">
    <source>
        <dbReference type="Google" id="ProtNLM"/>
    </source>
</evidence>